<protein>
    <submittedName>
        <fullName evidence="1">7426_t:CDS:1</fullName>
    </submittedName>
</protein>
<dbReference type="EMBL" id="CAJVPP010009978">
    <property type="protein sequence ID" value="CAG8707991.1"/>
    <property type="molecule type" value="Genomic_DNA"/>
</dbReference>
<sequence length="75" mass="8446">LVSDSILVQNPMFKGQCQKPLKVIQPPIGDPWKLSDCGNPPSMCHFMDEIVKPKLLKIFLMNLLVKKVNGLRPMS</sequence>
<organism evidence="1 2">
    <name type="scientific">Funneliformis mosseae</name>
    <name type="common">Endomycorrhizal fungus</name>
    <name type="synonym">Glomus mosseae</name>
    <dbReference type="NCBI Taxonomy" id="27381"/>
    <lineage>
        <taxon>Eukaryota</taxon>
        <taxon>Fungi</taxon>
        <taxon>Fungi incertae sedis</taxon>
        <taxon>Mucoromycota</taxon>
        <taxon>Glomeromycotina</taxon>
        <taxon>Glomeromycetes</taxon>
        <taxon>Glomerales</taxon>
        <taxon>Glomeraceae</taxon>
        <taxon>Funneliformis</taxon>
    </lineage>
</organism>
<evidence type="ECO:0000313" key="2">
    <source>
        <dbReference type="Proteomes" id="UP000789375"/>
    </source>
</evidence>
<keyword evidence="2" id="KW-1185">Reference proteome</keyword>
<name>A0A9N9HVI5_FUNMO</name>
<proteinExistence type="predicted"/>
<evidence type="ECO:0000313" key="1">
    <source>
        <dbReference type="EMBL" id="CAG8707991.1"/>
    </source>
</evidence>
<feature type="non-terminal residue" evidence="1">
    <location>
        <position position="1"/>
    </location>
</feature>
<gene>
    <name evidence="1" type="ORF">FMOSSE_LOCUS14139</name>
</gene>
<dbReference type="AlphaFoldDB" id="A0A9N9HVI5"/>
<reference evidence="1" key="1">
    <citation type="submission" date="2021-06" db="EMBL/GenBank/DDBJ databases">
        <authorList>
            <person name="Kallberg Y."/>
            <person name="Tangrot J."/>
            <person name="Rosling A."/>
        </authorList>
    </citation>
    <scope>NUCLEOTIDE SEQUENCE</scope>
    <source>
        <strain evidence="1">87-6 pot B 2015</strain>
    </source>
</reference>
<dbReference type="Proteomes" id="UP000789375">
    <property type="component" value="Unassembled WGS sequence"/>
</dbReference>
<comment type="caution">
    <text evidence="1">The sequence shown here is derived from an EMBL/GenBank/DDBJ whole genome shotgun (WGS) entry which is preliminary data.</text>
</comment>
<accession>A0A9N9HVI5</accession>